<dbReference type="Proteomes" id="UP000095038">
    <property type="component" value="Unassembled WGS sequence"/>
</dbReference>
<proteinExistence type="predicted"/>
<organism evidence="2 3">
    <name type="scientific">Ascoidea rubescens DSM 1968</name>
    <dbReference type="NCBI Taxonomy" id="1344418"/>
    <lineage>
        <taxon>Eukaryota</taxon>
        <taxon>Fungi</taxon>
        <taxon>Dikarya</taxon>
        <taxon>Ascomycota</taxon>
        <taxon>Saccharomycotina</taxon>
        <taxon>Saccharomycetes</taxon>
        <taxon>Ascoideaceae</taxon>
        <taxon>Ascoidea</taxon>
    </lineage>
</organism>
<keyword evidence="3" id="KW-1185">Reference proteome</keyword>
<name>A0A1D2VLJ4_9ASCO</name>
<dbReference type="InParanoid" id="A0A1D2VLJ4"/>
<dbReference type="RefSeq" id="XP_020048797.1">
    <property type="nucleotide sequence ID" value="XM_020188935.1"/>
</dbReference>
<dbReference type="OrthoDB" id="5223508at2759"/>
<dbReference type="EMBL" id="KV454477">
    <property type="protein sequence ID" value="ODV62490.1"/>
    <property type="molecule type" value="Genomic_DNA"/>
</dbReference>
<gene>
    <name evidence="2" type="ORF">ASCRUDRAFT_12513</name>
</gene>
<evidence type="ECO:0000313" key="2">
    <source>
        <dbReference type="EMBL" id="ODV62490.1"/>
    </source>
</evidence>
<evidence type="ECO:0000313" key="3">
    <source>
        <dbReference type="Proteomes" id="UP000095038"/>
    </source>
</evidence>
<dbReference type="Pfam" id="PF26163">
    <property type="entry name" value="mS26"/>
    <property type="match status" value="1"/>
</dbReference>
<protein>
    <submittedName>
        <fullName evidence="2">Uncharacterized protein</fullName>
    </submittedName>
</protein>
<reference evidence="3" key="1">
    <citation type="submission" date="2016-05" db="EMBL/GenBank/DDBJ databases">
        <title>Comparative genomics of biotechnologically important yeasts.</title>
        <authorList>
            <consortium name="DOE Joint Genome Institute"/>
            <person name="Riley R."/>
            <person name="Haridas S."/>
            <person name="Wolfe K.H."/>
            <person name="Lopes M.R."/>
            <person name="Hittinger C.T."/>
            <person name="Goker M."/>
            <person name="Salamov A."/>
            <person name="Wisecaver J."/>
            <person name="Long T.M."/>
            <person name="Aerts A.L."/>
            <person name="Barry K."/>
            <person name="Choi C."/>
            <person name="Clum A."/>
            <person name="Coughlan A.Y."/>
            <person name="Deshpande S."/>
            <person name="Douglass A.P."/>
            <person name="Hanson S.J."/>
            <person name="Klenk H.-P."/>
            <person name="Labutti K."/>
            <person name="Lapidus A."/>
            <person name="Lindquist E."/>
            <person name="Lipzen A."/>
            <person name="Meier-Kolthoff J.P."/>
            <person name="Ohm R.A."/>
            <person name="Otillar R.P."/>
            <person name="Pangilinan J."/>
            <person name="Peng Y."/>
            <person name="Rokas A."/>
            <person name="Rosa C.A."/>
            <person name="Scheuner C."/>
            <person name="Sibirny A.A."/>
            <person name="Slot J.C."/>
            <person name="Stielow J.B."/>
            <person name="Sun H."/>
            <person name="Kurtzman C.P."/>
            <person name="Blackwell M."/>
            <person name="Grigoriev I.V."/>
            <person name="Jeffries T.W."/>
        </authorList>
    </citation>
    <scope>NUCLEOTIDE SEQUENCE [LARGE SCALE GENOMIC DNA]</scope>
    <source>
        <strain evidence="3">DSM 1968</strain>
    </source>
</reference>
<dbReference type="CDD" id="cd23703">
    <property type="entry name" value="mS26_PET12"/>
    <property type="match status" value="1"/>
</dbReference>
<dbReference type="GeneID" id="30962571"/>
<sequence length="315" mass="36801">MVNKLVKYGFKPSGVLPEARKIFKHSIIHPKRQEIPDTGYAKDVPHPKNSTRNLILPKYTPVKKLIANTIKNPKKKIDFNSKQFRSFPKVQQVKLKKAKTRRDYLLEAYTNEEQKILQKIEAEKQKEVLLQQKRKEQRKLDMKNQVFVKKNSLTLPTISSFLKGPLVRRRTEDEKKILMMKKKANYNNSLLIKKENQAERLLELYYKSKDFVITEEKLKEKIEKAFEIPAQRNQRFNLEQQLDVTLNSGVSMFIDQNYKNVSNNAVDKLLGTHKNAFPDADQIIDEYNGVSKNLYQKAQKNLKKNPSTVDAKLSV</sequence>
<evidence type="ECO:0000256" key="1">
    <source>
        <dbReference type="SAM" id="Coils"/>
    </source>
</evidence>
<keyword evidence="1" id="KW-0175">Coiled coil</keyword>
<feature type="coiled-coil region" evidence="1">
    <location>
        <begin position="106"/>
        <end position="139"/>
    </location>
</feature>
<dbReference type="FunCoup" id="A0A1D2VLJ4">
    <property type="interactions" value="109"/>
</dbReference>
<dbReference type="InterPro" id="IPR058940">
    <property type="entry name" value="mS26_fungi"/>
</dbReference>
<accession>A0A1D2VLJ4</accession>
<dbReference type="AlphaFoldDB" id="A0A1D2VLJ4"/>